<evidence type="ECO:0000313" key="3">
    <source>
        <dbReference type="Proteomes" id="UP000266673"/>
    </source>
</evidence>
<keyword evidence="3" id="KW-1185">Reference proteome</keyword>
<dbReference type="AlphaFoldDB" id="A0A397VVL5"/>
<dbReference type="EMBL" id="QKWP01000153">
    <property type="protein sequence ID" value="RIB25988.1"/>
    <property type="molecule type" value="Genomic_DNA"/>
</dbReference>
<reference evidence="2 3" key="1">
    <citation type="submission" date="2018-06" db="EMBL/GenBank/DDBJ databases">
        <title>Comparative genomics reveals the genomic features of Rhizophagus irregularis, R. cerebriforme, R. diaphanum and Gigaspora rosea, and their symbiotic lifestyle signature.</title>
        <authorList>
            <person name="Morin E."/>
            <person name="San Clemente H."/>
            <person name="Chen E.C.H."/>
            <person name="De La Providencia I."/>
            <person name="Hainaut M."/>
            <person name="Kuo A."/>
            <person name="Kohler A."/>
            <person name="Murat C."/>
            <person name="Tang N."/>
            <person name="Roy S."/>
            <person name="Loubradou J."/>
            <person name="Henrissat B."/>
            <person name="Grigoriev I.V."/>
            <person name="Corradi N."/>
            <person name="Roux C."/>
            <person name="Martin F.M."/>
        </authorList>
    </citation>
    <scope>NUCLEOTIDE SEQUENCE [LARGE SCALE GENOMIC DNA]</scope>
    <source>
        <strain evidence="2 3">DAOM 194757</strain>
    </source>
</reference>
<evidence type="ECO:0000313" key="2">
    <source>
        <dbReference type="EMBL" id="RIB25988.1"/>
    </source>
</evidence>
<keyword evidence="1" id="KW-1133">Transmembrane helix</keyword>
<keyword evidence="1" id="KW-0472">Membrane</keyword>
<gene>
    <name evidence="2" type="ORF">C2G38_2066038</name>
</gene>
<evidence type="ECO:0000256" key="1">
    <source>
        <dbReference type="SAM" id="Phobius"/>
    </source>
</evidence>
<name>A0A397VVL5_9GLOM</name>
<proteinExistence type="predicted"/>
<protein>
    <submittedName>
        <fullName evidence="2">Uncharacterized protein</fullName>
    </submittedName>
</protein>
<dbReference type="Proteomes" id="UP000266673">
    <property type="component" value="Unassembled WGS sequence"/>
</dbReference>
<feature type="transmembrane region" description="Helical" evidence="1">
    <location>
        <begin position="38"/>
        <end position="60"/>
    </location>
</feature>
<keyword evidence="1" id="KW-0812">Transmembrane</keyword>
<feature type="non-terminal residue" evidence="2">
    <location>
        <position position="61"/>
    </location>
</feature>
<organism evidence="2 3">
    <name type="scientific">Gigaspora rosea</name>
    <dbReference type="NCBI Taxonomy" id="44941"/>
    <lineage>
        <taxon>Eukaryota</taxon>
        <taxon>Fungi</taxon>
        <taxon>Fungi incertae sedis</taxon>
        <taxon>Mucoromycota</taxon>
        <taxon>Glomeromycotina</taxon>
        <taxon>Glomeromycetes</taxon>
        <taxon>Diversisporales</taxon>
        <taxon>Gigasporaceae</taxon>
        <taxon>Gigaspora</taxon>
    </lineage>
</organism>
<comment type="caution">
    <text evidence="2">The sequence shown here is derived from an EMBL/GenBank/DDBJ whole genome shotgun (WGS) entry which is preliminary data.</text>
</comment>
<accession>A0A397VVL5</accession>
<feature type="transmembrane region" description="Helical" evidence="1">
    <location>
        <begin position="7"/>
        <end position="26"/>
    </location>
</feature>
<sequence>MKTMKIFLWLTIICYIACGMLVHALPIHEDQSFTLRSVVLSLISYLAIVMGVSTMIVILLR</sequence>
<dbReference type="OrthoDB" id="2329221at2759"/>